<organism evidence="4 5">
    <name type="scientific">Clostridium neonatale</name>
    <dbReference type="NCBI Taxonomy" id="137838"/>
    <lineage>
        <taxon>Bacteria</taxon>
        <taxon>Bacillati</taxon>
        <taxon>Bacillota</taxon>
        <taxon>Clostridia</taxon>
        <taxon>Eubacteriales</taxon>
        <taxon>Clostridiaceae</taxon>
        <taxon>Clostridium</taxon>
    </lineage>
</organism>
<dbReference type="OrthoDB" id="9794671at2"/>
<gene>
    <name evidence="4" type="primary">spoIID</name>
    <name evidence="3" type="ORF">CNEO2_230056</name>
    <name evidence="4" type="ORF">CQ394_18710</name>
</gene>
<keyword evidence="1" id="KW-1133">Transmembrane helix</keyword>
<dbReference type="Proteomes" id="UP000220840">
    <property type="component" value="Unassembled WGS sequence"/>
</dbReference>
<accession>A0A2A7MCU6</accession>
<dbReference type="Proteomes" id="UP001189143">
    <property type="component" value="Unassembled WGS sequence"/>
</dbReference>
<dbReference type="GO" id="GO:0030435">
    <property type="term" value="P:sporulation resulting in formation of a cellular spore"/>
    <property type="evidence" value="ECO:0007669"/>
    <property type="project" value="InterPro"/>
</dbReference>
<dbReference type="GeneID" id="68875846"/>
<evidence type="ECO:0000259" key="2">
    <source>
        <dbReference type="Pfam" id="PF08486"/>
    </source>
</evidence>
<keyword evidence="1" id="KW-0812">Transmembrane</keyword>
<dbReference type="InterPro" id="IPR014225">
    <property type="entry name" value="Spore_II_D_firmicutes"/>
</dbReference>
<protein>
    <submittedName>
        <fullName evidence="4">Stage II sporulation protein D</fullName>
    </submittedName>
</protein>
<keyword evidence="5" id="KW-1185">Reference proteome</keyword>
<evidence type="ECO:0000313" key="3">
    <source>
        <dbReference type="EMBL" id="CAI3576642.1"/>
    </source>
</evidence>
<reference evidence="3" key="2">
    <citation type="submission" date="2022-10" db="EMBL/GenBank/DDBJ databases">
        <authorList>
            <person name="Aires J."/>
            <person name="Mesa V."/>
        </authorList>
    </citation>
    <scope>NUCLEOTIDE SEQUENCE</scope>
    <source>
        <strain evidence="3">Clostridium neonatale JD116</strain>
    </source>
</reference>
<dbReference type="GO" id="GO:0030288">
    <property type="term" value="C:outer membrane-bounded periplasmic space"/>
    <property type="evidence" value="ECO:0007669"/>
    <property type="project" value="TreeGrafter"/>
</dbReference>
<dbReference type="RefSeq" id="WP_058293716.1">
    <property type="nucleotide sequence ID" value="NZ_CAKJVD010000016.1"/>
</dbReference>
<dbReference type="NCBIfam" id="TIGR02669">
    <property type="entry name" value="SpoIID_LytB"/>
    <property type="match status" value="1"/>
</dbReference>
<sequence>MVKNNKRMIDDNIRLVLAMTIIIIVMIILLPFVFLDKNGSSNKFELNNNNIITSSAIQFPKNGKVKLYNSESNSAEEIDLEEYIMGVVASEMPANFNEEALKAQAVAARTFYINRRNNKCSNASSHNAEICDTVHCQVYMDKNKRLSLWNSKDAEKNWNKIEKAVMDTKGQVLTYNGEVLEYPQYFAVSFGKTEEAMDVLSIDIPYLKSTDSKGEEIAPKFKSTKQMSAEEFISEIKKKYPNVDIRTENIKEGIYVEKYNKSGSVNIIKVGGISIKGSEFRKLFNLNSTYFTLDIRDDIVTMSCTGYGHGIGMSQWGANVMGKNGYTYIDILKHYYSGIEVEKLEYN</sequence>
<proteinExistence type="predicted"/>
<dbReference type="NCBIfam" id="TIGR02870">
    <property type="entry name" value="spore_II_D"/>
    <property type="match status" value="1"/>
</dbReference>
<evidence type="ECO:0000313" key="5">
    <source>
        <dbReference type="Proteomes" id="UP000220840"/>
    </source>
</evidence>
<dbReference type="PANTHER" id="PTHR30032">
    <property type="entry name" value="N-ACETYLMURAMOYL-L-ALANINE AMIDASE-RELATED"/>
    <property type="match status" value="1"/>
</dbReference>
<dbReference type="EMBL" id="PDCJ01000004">
    <property type="protein sequence ID" value="PEG29390.1"/>
    <property type="molecule type" value="Genomic_DNA"/>
</dbReference>
<feature type="domain" description="Sporulation stage II protein D amidase enhancer LytB N-terminal" evidence="2">
    <location>
        <begin position="69"/>
        <end position="175"/>
    </location>
</feature>
<keyword evidence="1" id="KW-0472">Membrane</keyword>
<comment type="caution">
    <text evidence="4">The sequence shown here is derived from an EMBL/GenBank/DDBJ whole genome shotgun (WGS) entry which is preliminary data.</text>
</comment>
<dbReference type="Pfam" id="PF08486">
    <property type="entry name" value="SpoIID"/>
    <property type="match status" value="1"/>
</dbReference>
<feature type="transmembrane region" description="Helical" evidence="1">
    <location>
        <begin position="12"/>
        <end position="34"/>
    </location>
</feature>
<reference evidence="4 5" key="1">
    <citation type="submission" date="2017-10" db="EMBL/GenBank/DDBJ databases">
        <title>Effective Description of Clostridium neonatale sp. nov. linked to necrotizing enterocolitis in neonates and a clarification of species assignable to the genus Clostridium (Prazmowski 1880) emend. Lawson and Rainey 2016.</title>
        <authorList>
            <person name="Bernard K."/>
            <person name="Burdz T."/>
            <person name="Wiebe D."/>
            <person name="Balcewich B."/>
            <person name="Alfa M."/>
            <person name="Bernier A.-M."/>
        </authorList>
    </citation>
    <scope>NUCLEOTIDE SEQUENCE [LARGE SCALE GENOMIC DNA]</scope>
    <source>
        <strain evidence="4 5">LCDC99A005</strain>
    </source>
</reference>
<dbReference type="AlphaFoldDB" id="A0A2A7MCU6"/>
<dbReference type="InterPro" id="IPR051922">
    <property type="entry name" value="Bact_Sporulation_Assoc"/>
</dbReference>
<dbReference type="InterPro" id="IPR013693">
    <property type="entry name" value="SpoIID/LytB_N"/>
</dbReference>
<dbReference type="PANTHER" id="PTHR30032:SF4">
    <property type="entry name" value="AMIDASE ENHANCER"/>
    <property type="match status" value="1"/>
</dbReference>
<dbReference type="STRING" id="137838.GCA_001458595_00773"/>
<name>A0A2A7MCU6_9CLOT</name>
<evidence type="ECO:0000256" key="1">
    <source>
        <dbReference type="SAM" id="Phobius"/>
    </source>
</evidence>
<evidence type="ECO:0000313" key="4">
    <source>
        <dbReference type="EMBL" id="PEG29390.1"/>
    </source>
</evidence>
<dbReference type="EMBL" id="CAMTCP010000155">
    <property type="protein sequence ID" value="CAI3576642.1"/>
    <property type="molecule type" value="Genomic_DNA"/>
</dbReference>
<dbReference type="InterPro" id="IPR013486">
    <property type="entry name" value="SpoIID/LytB"/>
</dbReference>